<accession>A0A1S1VAF0</accession>
<dbReference type="GO" id="GO:0005524">
    <property type="term" value="F:ATP binding"/>
    <property type="evidence" value="ECO:0007669"/>
    <property type="project" value="InterPro"/>
</dbReference>
<evidence type="ECO:0000256" key="4">
    <source>
        <dbReference type="ARBA" id="ARBA00022989"/>
    </source>
</evidence>
<dbReference type="SUPFAM" id="SSF56784">
    <property type="entry name" value="HAD-like"/>
    <property type="match status" value="1"/>
</dbReference>
<dbReference type="Gene3D" id="1.20.1110.10">
    <property type="entry name" value="Calcium-transporting ATPase, transmembrane domain"/>
    <property type="match status" value="1"/>
</dbReference>
<dbReference type="STRING" id="39480.EUAN_03380"/>
<comment type="subcellular location">
    <subcellularLocation>
        <location evidence="1">Membrane</location>
        <topology evidence="1">Multi-pass membrane protein</topology>
    </subcellularLocation>
</comment>
<gene>
    <name evidence="8" type="primary">ctpF_2</name>
    <name evidence="8" type="ORF">EUAN_03380</name>
</gene>
<dbReference type="InterPro" id="IPR018303">
    <property type="entry name" value="ATPase_P-typ_P_site"/>
</dbReference>
<dbReference type="RefSeq" id="WP_071060979.1">
    <property type="nucleotide sequence ID" value="NZ_MKIE01000001.1"/>
</dbReference>
<evidence type="ECO:0000256" key="5">
    <source>
        <dbReference type="ARBA" id="ARBA00023136"/>
    </source>
</evidence>
<dbReference type="NCBIfam" id="TIGR01494">
    <property type="entry name" value="ATPase_P-type"/>
    <property type="match status" value="2"/>
</dbReference>
<dbReference type="InterPro" id="IPR001757">
    <property type="entry name" value="P_typ_ATPase"/>
</dbReference>
<reference evidence="8 9" key="1">
    <citation type="submission" date="2016-09" db="EMBL/GenBank/DDBJ databases">
        <title>Genome sequence of Eubacterium angustum.</title>
        <authorList>
            <person name="Poehlein A."/>
            <person name="Daniel R."/>
        </authorList>
    </citation>
    <scope>NUCLEOTIDE SEQUENCE [LARGE SCALE GENOMIC DNA]</scope>
    <source>
        <strain evidence="8 9">DSM 1989</strain>
    </source>
</reference>
<evidence type="ECO:0000313" key="8">
    <source>
        <dbReference type="EMBL" id="OHW63474.1"/>
    </source>
</evidence>
<dbReference type="AlphaFoldDB" id="A0A1S1VAF0"/>
<keyword evidence="9" id="KW-1185">Reference proteome</keyword>
<dbReference type="SFLD" id="SFLDF00027">
    <property type="entry name" value="p-type_atpase"/>
    <property type="match status" value="1"/>
</dbReference>
<keyword evidence="8" id="KW-0378">Hydrolase</keyword>
<keyword evidence="4 6" id="KW-1133">Transmembrane helix</keyword>
<feature type="transmembrane region" description="Helical" evidence="6">
    <location>
        <begin position="649"/>
        <end position="675"/>
    </location>
</feature>
<dbReference type="InterPro" id="IPR036412">
    <property type="entry name" value="HAD-like_sf"/>
</dbReference>
<dbReference type="SUPFAM" id="SSF81653">
    <property type="entry name" value="Calcium ATPase, transduction domain A"/>
    <property type="match status" value="1"/>
</dbReference>
<dbReference type="InterPro" id="IPR008250">
    <property type="entry name" value="ATPase_P-typ_transduc_dom_A_sf"/>
</dbReference>
<dbReference type="PRINTS" id="PR00120">
    <property type="entry name" value="HATPASE"/>
</dbReference>
<evidence type="ECO:0000256" key="1">
    <source>
        <dbReference type="ARBA" id="ARBA00004141"/>
    </source>
</evidence>
<dbReference type="SFLD" id="SFLDG00002">
    <property type="entry name" value="C1.7:_P-type_atpase_like"/>
    <property type="match status" value="1"/>
</dbReference>
<dbReference type="Gene3D" id="2.70.150.10">
    <property type="entry name" value="Calcium-transporting ATPase, cytoplasmic transduction domain A"/>
    <property type="match status" value="1"/>
</dbReference>
<dbReference type="SUPFAM" id="SSF81665">
    <property type="entry name" value="Calcium ATPase, transmembrane domain M"/>
    <property type="match status" value="1"/>
</dbReference>
<dbReference type="Pfam" id="PF00702">
    <property type="entry name" value="Hydrolase"/>
    <property type="match status" value="1"/>
</dbReference>
<protein>
    <submittedName>
        <fullName evidence="8">Putative cation-transporting ATPase F</fullName>
        <ecNumber evidence="8">3.6.3.-</ecNumber>
    </submittedName>
</protein>
<feature type="transmembrane region" description="Helical" evidence="6">
    <location>
        <begin position="748"/>
        <end position="767"/>
    </location>
</feature>
<dbReference type="InterPro" id="IPR044492">
    <property type="entry name" value="P_typ_ATPase_HD_dom"/>
</dbReference>
<feature type="transmembrane region" description="Helical" evidence="6">
    <location>
        <begin position="687"/>
        <end position="706"/>
    </location>
</feature>
<feature type="transmembrane region" description="Helical" evidence="6">
    <location>
        <begin position="590"/>
        <end position="610"/>
    </location>
</feature>
<comment type="caution">
    <text evidence="8">The sequence shown here is derived from an EMBL/GenBank/DDBJ whole genome shotgun (WGS) entry which is preliminary data.</text>
</comment>
<evidence type="ECO:0000256" key="3">
    <source>
        <dbReference type="ARBA" id="ARBA00022967"/>
    </source>
</evidence>
<dbReference type="InterPro" id="IPR023299">
    <property type="entry name" value="ATPase_P-typ_cyto_dom_N"/>
</dbReference>
<dbReference type="GO" id="GO:0016020">
    <property type="term" value="C:membrane"/>
    <property type="evidence" value="ECO:0007669"/>
    <property type="project" value="UniProtKB-SubCell"/>
</dbReference>
<feature type="transmembrane region" description="Helical" evidence="6">
    <location>
        <begin position="616"/>
        <end position="637"/>
    </location>
</feature>
<dbReference type="OrthoDB" id="9760364at2"/>
<dbReference type="GO" id="GO:0016887">
    <property type="term" value="F:ATP hydrolysis activity"/>
    <property type="evidence" value="ECO:0007669"/>
    <property type="project" value="InterPro"/>
</dbReference>
<sequence>MKNIRGLNSLEVNERISKGLINTRPALPARTVGQIIRSNVFTLFNGLNLVLASLVLLAGSPKNALFAGVILTNTAMGIFQELKAKSTIEKLSLLNQNSVEVLRDGDLVSIPGEEIVLDDVVALSPGDQIAADGILLSEELLEVDESSLTGESDPVLKSSGAQILSGSFVVSGGGLLKITDVGEKTYISKLSDEAKKFKKINSELRSSIDRIVKGIIWILLPLGSLLMASQILFSDKSWNEAVLSSIAGIVGMVPEGLVLLTTVSFLVGVIRLSKWNTLVQELPATEVLARVDTICLDKTGTLTEGNLVLSDIIFTDKTKSSSCIEREIAATVHAFASSNPTKKAIVSRFPVDPGLSVSEKVPFSSEKKWSAVRLSDGKVLALGAPEVLADNLDAYGADSLASSGKRVLLFAVGSGSTVEAAFKSGLSPAAILVLEDRVRSDAPETLAYFKDQGVEVKIISGDNPVTVSAIASEAGVEHAERYIDARTLPEDVSELVPFLEEYTVFGRVTPHQKRDLVKALKSTGKTVAMTGDGVNDILALKESDCGIALASGSEATKSVAQLVLLDSNFSSLPKVVSEGRRIVNNLERVAALYLTKTIYSIALALIFSLTTLPYPFIPIHLTLMGSLAIGIPSFFLALSPNDRKVSRGFLYRVLSTTVPKGITVALSTFLMFAIAHFSGLDLDSTRTLSVLISGGISLVVLLKVARPLTVPKLLLVSAMSAVFGLSFVFPFGRALFSFTISSLRHMAIAGGIVFASYFVIDAGVLAFKKLFPHTASNK</sequence>
<evidence type="ECO:0000313" key="9">
    <source>
        <dbReference type="Proteomes" id="UP000180254"/>
    </source>
</evidence>
<dbReference type="PROSITE" id="PS00154">
    <property type="entry name" value="ATPASE_E1_E2"/>
    <property type="match status" value="1"/>
</dbReference>
<proteinExistence type="predicted"/>
<feature type="transmembrane region" description="Helical" evidence="6">
    <location>
        <begin position="214"/>
        <end position="233"/>
    </location>
</feature>
<dbReference type="InterPro" id="IPR023298">
    <property type="entry name" value="ATPase_P-typ_TM_dom_sf"/>
</dbReference>
<keyword evidence="2 6" id="KW-0812">Transmembrane</keyword>
<feature type="transmembrane region" description="Helical" evidence="6">
    <location>
        <begin position="245"/>
        <end position="270"/>
    </location>
</feature>
<keyword evidence="5 6" id="KW-0472">Membrane</keyword>
<feature type="domain" description="P-type ATPase A" evidence="7">
    <location>
        <begin position="94"/>
        <end position="193"/>
    </location>
</feature>
<evidence type="ECO:0000256" key="6">
    <source>
        <dbReference type="SAM" id="Phobius"/>
    </source>
</evidence>
<evidence type="ECO:0000256" key="2">
    <source>
        <dbReference type="ARBA" id="ARBA00022692"/>
    </source>
</evidence>
<dbReference type="PRINTS" id="PR00119">
    <property type="entry name" value="CATATPASE"/>
</dbReference>
<dbReference type="Gene3D" id="3.40.50.1000">
    <property type="entry name" value="HAD superfamily/HAD-like"/>
    <property type="match status" value="1"/>
</dbReference>
<dbReference type="InterPro" id="IPR059000">
    <property type="entry name" value="ATPase_P-type_domA"/>
</dbReference>
<feature type="transmembrane region" description="Helical" evidence="6">
    <location>
        <begin position="713"/>
        <end position="736"/>
    </location>
</feature>
<dbReference type="EC" id="3.6.3.-" evidence="8"/>
<dbReference type="Proteomes" id="UP000180254">
    <property type="component" value="Unassembled WGS sequence"/>
</dbReference>
<organism evidence="8 9">
    <name type="scientific">Andreesenia angusta</name>
    <dbReference type="NCBI Taxonomy" id="39480"/>
    <lineage>
        <taxon>Bacteria</taxon>
        <taxon>Bacillati</taxon>
        <taxon>Bacillota</taxon>
        <taxon>Tissierellia</taxon>
        <taxon>Tissierellales</taxon>
        <taxon>Gottschalkiaceae</taxon>
        <taxon>Andreesenia</taxon>
    </lineage>
</organism>
<keyword evidence="3" id="KW-1278">Translocase</keyword>
<dbReference type="SFLD" id="SFLDS00003">
    <property type="entry name" value="Haloacid_Dehalogenase"/>
    <property type="match status" value="1"/>
</dbReference>
<evidence type="ECO:0000259" key="7">
    <source>
        <dbReference type="Pfam" id="PF00122"/>
    </source>
</evidence>
<dbReference type="InterPro" id="IPR023214">
    <property type="entry name" value="HAD_sf"/>
</dbReference>
<name>A0A1S1VAF0_9FIRM</name>
<dbReference type="Gene3D" id="3.40.1110.10">
    <property type="entry name" value="Calcium-transporting ATPase, cytoplasmic domain N"/>
    <property type="match status" value="1"/>
</dbReference>
<dbReference type="PANTHER" id="PTHR42861">
    <property type="entry name" value="CALCIUM-TRANSPORTING ATPASE"/>
    <property type="match status" value="1"/>
</dbReference>
<dbReference type="EMBL" id="MKIE01000001">
    <property type="protein sequence ID" value="OHW63474.1"/>
    <property type="molecule type" value="Genomic_DNA"/>
</dbReference>
<dbReference type="Pfam" id="PF00122">
    <property type="entry name" value="E1-E2_ATPase"/>
    <property type="match status" value="1"/>
</dbReference>